<name>A0AAJ0GVF5_9PEZI</name>
<keyword evidence="4" id="KW-1185">Reference proteome</keyword>
<proteinExistence type="inferred from homology"/>
<dbReference type="PANTHER" id="PTHR31654">
    <property type="entry name" value="SECRETED BETA-GLUCOSIDASE ADG3-RELATED"/>
    <property type="match status" value="1"/>
</dbReference>
<dbReference type="InterPro" id="IPR005556">
    <property type="entry name" value="SUN"/>
</dbReference>
<dbReference type="GeneID" id="87880892"/>
<feature type="compositionally biased region" description="Low complexity" evidence="2">
    <location>
        <begin position="320"/>
        <end position="329"/>
    </location>
</feature>
<dbReference type="RefSeq" id="XP_062722672.1">
    <property type="nucleotide sequence ID" value="XM_062862063.1"/>
</dbReference>
<sequence>MRFSTLQAAFGSASILLSAQPVSANLGHRHAHAHYSKRHGHAHQAEEAASAPIVARKAKCTLPDHPDLVYVPGKVNNGFAMSPDQPCEDGTWCPIACVPGKVMAQWKPHTRYIPGDSMYGGLYCNGGTPEKPFDSKPYCVDGTGAVKAVNKAGSVVSFCQTVLPGNEAMIIPTDVTDSVTLAVPGADYWAGTSAHYYINAPGIDSSKGCVWGTIDQPIGNWSPFVAGANTMASGETFVKIAWNPEYLKTPLKNTLPTYGLKIECPDGGCNGVPCSIDPSKDGLNGVSSPVATDGVEGSGFCVVTVPKGRTANIVVFNTDGSSGAPASSSKSKEPPKTTSVAKPTTTSTPSTSSAPPSTSSSTSTSSSSSSSSSSTTPSSSSAKSTTKSASRSSTTSDIFVGGIFQEQSASGETSIYSAPRSTAQPVASTTADAAGPSSATPSKNEGIAAEGDSAMAGLVVALVAAAALF</sequence>
<comment type="caution">
    <text evidence="3">The sequence shown here is derived from an EMBL/GenBank/DDBJ whole genome shotgun (WGS) entry which is preliminary data.</text>
</comment>
<gene>
    <name evidence="3" type="ORF">B0T15DRAFT_156731</name>
</gene>
<feature type="region of interest" description="Disordered" evidence="2">
    <location>
        <begin position="411"/>
        <end position="446"/>
    </location>
</feature>
<dbReference type="Proteomes" id="UP001273166">
    <property type="component" value="Unassembled WGS sequence"/>
</dbReference>
<organism evidence="3 4">
    <name type="scientific">Chaetomium strumarium</name>
    <dbReference type="NCBI Taxonomy" id="1170767"/>
    <lineage>
        <taxon>Eukaryota</taxon>
        <taxon>Fungi</taxon>
        <taxon>Dikarya</taxon>
        <taxon>Ascomycota</taxon>
        <taxon>Pezizomycotina</taxon>
        <taxon>Sordariomycetes</taxon>
        <taxon>Sordariomycetidae</taxon>
        <taxon>Sordariales</taxon>
        <taxon>Chaetomiaceae</taxon>
        <taxon>Chaetomium</taxon>
    </lineage>
</organism>
<reference evidence="3" key="1">
    <citation type="journal article" date="2023" name="Mol. Phylogenet. Evol.">
        <title>Genome-scale phylogeny and comparative genomics of the fungal order Sordariales.</title>
        <authorList>
            <person name="Hensen N."/>
            <person name="Bonometti L."/>
            <person name="Westerberg I."/>
            <person name="Brannstrom I.O."/>
            <person name="Guillou S."/>
            <person name="Cros-Aarteil S."/>
            <person name="Calhoun S."/>
            <person name="Haridas S."/>
            <person name="Kuo A."/>
            <person name="Mondo S."/>
            <person name="Pangilinan J."/>
            <person name="Riley R."/>
            <person name="LaButti K."/>
            <person name="Andreopoulos B."/>
            <person name="Lipzen A."/>
            <person name="Chen C."/>
            <person name="Yan M."/>
            <person name="Daum C."/>
            <person name="Ng V."/>
            <person name="Clum A."/>
            <person name="Steindorff A."/>
            <person name="Ohm R.A."/>
            <person name="Martin F."/>
            <person name="Silar P."/>
            <person name="Natvig D.O."/>
            <person name="Lalanne C."/>
            <person name="Gautier V."/>
            <person name="Ament-Velasquez S.L."/>
            <person name="Kruys A."/>
            <person name="Hutchinson M.I."/>
            <person name="Powell A.J."/>
            <person name="Barry K."/>
            <person name="Miller A.N."/>
            <person name="Grigoriev I.V."/>
            <person name="Debuchy R."/>
            <person name="Gladieux P."/>
            <person name="Hiltunen Thoren M."/>
            <person name="Johannesson H."/>
        </authorList>
    </citation>
    <scope>NUCLEOTIDE SEQUENCE</scope>
    <source>
        <strain evidence="3">CBS 333.67</strain>
    </source>
</reference>
<evidence type="ECO:0000313" key="4">
    <source>
        <dbReference type="Proteomes" id="UP001273166"/>
    </source>
</evidence>
<evidence type="ECO:0000256" key="2">
    <source>
        <dbReference type="SAM" id="MobiDB-lite"/>
    </source>
</evidence>
<protein>
    <submittedName>
        <fullName evidence="3">Uncharacterized protein</fullName>
    </submittedName>
</protein>
<evidence type="ECO:0000256" key="1">
    <source>
        <dbReference type="ARBA" id="ARBA00010579"/>
    </source>
</evidence>
<evidence type="ECO:0000313" key="3">
    <source>
        <dbReference type="EMBL" id="KAK3306892.1"/>
    </source>
</evidence>
<feature type="compositionally biased region" description="Low complexity" evidence="2">
    <location>
        <begin position="336"/>
        <end position="392"/>
    </location>
</feature>
<feature type="compositionally biased region" description="Polar residues" evidence="2">
    <location>
        <begin position="411"/>
        <end position="443"/>
    </location>
</feature>
<dbReference type="Pfam" id="PF03856">
    <property type="entry name" value="SUN"/>
    <property type="match status" value="1"/>
</dbReference>
<reference evidence="3" key="2">
    <citation type="submission" date="2023-06" db="EMBL/GenBank/DDBJ databases">
        <authorList>
            <consortium name="Lawrence Berkeley National Laboratory"/>
            <person name="Mondo S.J."/>
            <person name="Hensen N."/>
            <person name="Bonometti L."/>
            <person name="Westerberg I."/>
            <person name="Brannstrom I.O."/>
            <person name="Guillou S."/>
            <person name="Cros-Aarteil S."/>
            <person name="Calhoun S."/>
            <person name="Haridas S."/>
            <person name="Kuo A."/>
            <person name="Pangilinan J."/>
            <person name="Riley R."/>
            <person name="Labutti K."/>
            <person name="Andreopoulos B."/>
            <person name="Lipzen A."/>
            <person name="Chen C."/>
            <person name="Yanf M."/>
            <person name="Daum C."/>
            <person name="Ng V."/>
            <person name="Clum A."/>
            <person name="Steindorff A."/>
            <person name="Ohm R."/>
            <person name="Martin F."/>
            <person name="Silar P."/>
            <person name="Natvig D."/>
            <person name="Lalanne C."/>
            <person name="Gautier V."/>
            <person name="Ament-Velasquez S.L."/>
            <person name="Kruys A."/>
            <person name="Hutchinson M.I."/>
            <person name="Powell A.J."/>
            <person name="Barry K."/>
            <person name="Miller A.N."/>
            <person name="Grigoriev I.V."/>
            <person name="Debuchy R."/>
            <person name="Gladieux P."/>
            <person name="Thoren M.H."/>
            <person name="Johannesson H."/>
        </authorList>
    </citation>
    <scope>NUCLEOTIDE SEQUENCE</scope>
    <source>
        <strain evidence="3">CBS 333.67</strain>
    </source>
</reference>
<accession>A0AAJ0GVF5</accession>
<dbReference type="AlphaFoldDB" id="A0AAJ0GVF5"/>
<comment type="similarity">
    <text evidence="1">Belongs to the SUN family.</text>
</comment>
<dbReference type="EMBL" id="JAUDZG010000003">
    <property type="protein sequence ID" value="KAK3306892.1"/>
    <property type="molecule type" value="Genomic_DNA"/>
</dbReference>
<dbReference type="InterPro" id="IPR053088">
    <property type="entry name" value="Beta-glucosidase/SUN-like"/>
</dbReference>
<feature type="region of interest" description="Disordered" evidence="2">
    <location>
        <begin position="316"/>
        <end position="392"/>
    </location>
</feature>
<dbReference type="PANTHER" id="PTHR31654:SF0">
    <property type="entry name" value="SECRETED BETA-GLUCOSIDASE ADG3-RELATED"/>
    <property type="match status" value="1"/>
</dbReference>